<proteinExistence type="predicted"/>
<dbReference type="Proteomes" id="UP000293865">
    <property type="component" value="Unassembled WGS sequence"/>
</dbReference>
<evidence type="ECO:0000313" key="1">
    <source>
        <dbReference type="EMBL" id="RXZ73226.1"/>
    </source>
</evidence>
<accession>A0A4V1QYI0</accession>
<evidence type="ECO:0000313" key="2">
    <source>
        <dbReference type="Proteomes" id="UP000293865"/>
    </source>
</evidence>
<dbReference type="AlphaFoldDB" id="A0A4V1QYI0"/>
<gene>
    <name evidence="1" type="ORF">ESP51_00555</name>
</gene>
<dbReference type="Gene3D" id="3.40.50.300">
    <property type="entry name" value="P-loop containing nucleotide triphosphate hydrolases"/>
    <property type="match status" value="1"/>
</dbReference>
<dbReference type="InterPro" id="IPR031322">
    <property type="entry name" value="Shikimate/glucono_kinase"/>
</dbReference>
<dbReference type="Pfam" id="PF01202">
    <property type="entry name" value="SKI"/>
    <property type="match status" value="1"/>
</dbReference>
<dbReference type="RefSeq" id="WP_129518928.1">
    <property type="nucleotide sequence ID" value="NZ_SDPN01000001.1"/>
</dbReference>
<protein>
    <submittedName>
        <fullName evidence="1">Uncharacterized protein</fullName>
    </submittedName>
</protein>
<dbReference type="OrthoDB" id="3199600at2"/>
<dbReference type="CDD" id="cd02019">
    <property type="entry name" value="NK"/>
    <property type="match status" value="1"/>
</dbReference>
<reference evidence="1 2" key="1">
    <citation type="submission" date="2019-01" db="EMBL/GenBank/DDBJ databases">
        <title>Agromyces.</title>
        <authorList>
            <person name="Li J."/>
        </authorList>
    </citation>
    <scope>NUCLEOTIDE SEQUENCE [LARGE SCALE GENOMIC DNA]</scope>
    <source>
        <strain evidence="1 2">DSM 15934</strain>
    </source>
</reference>
<dbReference type="SUPFAM" id="SSF52540">
    <property type="entry name" value="P-loop containing nucleoside triphosphate hydrolases"/>
    <property type="match status" value="1"/>
</dbReference>
<name>A0A4V1QYI0_9MICO</name>
<keyword evidence="2" id="KW-1185">Reference proteome</keyword>
<dbReference type="InterPro" id="IPR027417">
    <property type="entry name" value="P-loop_NTPase"/>
</dbReference>
<sequence length="232" mass="26455">MRFERYEAAADAAELREQLRHVYWIGGGSGAGKSTIARRLADQYGWRLYATDDVMSEHARRTTPEEAPFLHQFMAMDMDERWVNRPPDTMLETFHWFRGEGFGLIIEDLLRLPPEPRVIVEGFRLLPHLVKPLLTVSSHAVWLLPTPEFRRAAIESRATPGEGFIWKTSDPERAGRNIAERDQAFVKRLHEEAKRLELHAIEADTTMTEDDLAKRVTEAFLGRGMAGGAAES</sequence>
<dbReference type="EMBL" id="SDPN01000001">
    <property type="protein sequence ID" value="RXZ73226.1"/>
    <property type="molecule type" value="Genomic_DNA"/>
</dbReference>
<comment type="caution">
    <text evidence="1">The sequence shown here is derived from an EMBL/GenBank/DDBJ whole genome shotgun (WGS) entry which is preliminary data.</text>
</comment>
<organism evidence="1 2">
    <name type="scientific">Agromyces albus</name>
    <dbReference type="NCBI Taxonomy" id="205332"/>
    <lineage>
        <taxon>Bacteria</taxon>
        <taxon>Bacillati</taxon>
        <taxon>Actinomycetota</taxon>
        <taxon>Actinomycetes</taxon>
        <taxon>Micrococcales</taxon>
        <taxon>Microbacteriaceae</taxon>
        <taxon>Agromyces</taxon>
    </lineage>
</organism>